<dbReference type="OrthoDB" id="6336744at2"/>
<organism evidence="2 3">
    <name type="scientific">Alteromonas naphthalenivorans</name>
    <dbReference type="NCBI Taxonomy" id="715451"/>
    <lineage>
        <taxon>Bacteria</taxon>
        <taxon>Pseudomonadati</taxon>
        <taxon>Pseudomonadota</taxon>
        <taxon>Gammaproteobacteria</taxon>
        <taxon>Alteromonadales</taxon>
        <taxon>Alteromonadaceae</taxon>
        <taxon>Alteromonas/Salinimonas group</taxon>
        <taxon>Alteromonas</taxon>
    </lineage>
</organism>
<accession>F5ZCP5</accession>
<gene>
    <name evidence="2" type="ordered locus">ambt_06285</name>
</gene>
<evidence type="ECO:0000313" key="3">
    <source>
        <dbReference type="Proteomes" id="UP000000683"/>
    </source>
</evidence>
<reference evidence="2 3" key="1">
    <citation type="journal article" date="2011" name="J. Bacteriol.">
        <title>Complete genome sequence of the polycyclic aromatic hydrocarbon-degrading bacterium Alteromonas sp. strain SN2.</title>
        <authorList>
            <person name="Jin H.M."/>
            <person name="Jeong H."/>
            <person name="Moon E.J."/>
            <person name="Math R.K."/>
            <person name="Lee K."/>
            <person name="Kim H.J."/>
            <person name="Jeon C.O."/>
            <person name="Oh T.K."/>
            <person name="Kim J.F."/>
        </authorList>
    </citation>
    <scope>NUCLEOTIDE SEQUENCE [LARGE SCALE GENOMIC DNA]</scope>
    <source>
        <strain evidence="3">JCM 17741 / KACC 18427 / KCTC 11700BP / SN2</strain>
    </source>
</reference>
<dbReference type="HOGENOM" id="CLU_1965929_0_0_6"/>
<evidence type="ECO:0000256" key="1">
    <source>
        <dbReference type="SAM" id="SignalP"/>
    </source>
</evidence>
<sequence>MLKYFFGLLISLSFGAQAGCSISDEMREMYNAKYAEQISIDVKLSGHNYTVLISAPKALNSEPFQGFHLVADSFNEPTFAAALESFEEGSEFKTWFDIDAGLVRKHLIVVTFGEDCGFDVTKEVFYQ</sequence>
<dbReference type="KEGG" id="alt:ambt_06285"/>
<dbReference type="AlphaFoldDB" id="F5ZCP5"/>
<dbReference type="EMBL" id="CP002339">
    <property type="protein sequence ID" value="AEF02794.1"/>
    <property type="molecule type" value="Genomic_DNA"/>
</dbReference>
<name>F5ZCP5_ALTNA</name>
<dbReference type="Proteomes" id="UP000000683">
    <property type="component" value="Chromosome"/>
</dbReference>
<feature type="chain" id="PRO_5003336137" description="Lipoprotein" evidence="1">
    <location>
        <begin position="19"/>
        <end position="127"/>
    </location>
</feature>
<proteinExistence type="predicted"/>
<dbReference type="RefSeq" id="WP_013783734.1">
    <property type="nucleotide sequence ID" value="NC_015554.1"/>
</dbReference>
<evidence type="ECO:0008006" key="4">
    <source>
        <dbReference type="Google" id="ProtNLM"/>
    </source>
</evidence>
<feature type="signal peptide" evidence="1">
    <location>
        <begin position="1"/>
        <end position="18"/>
    </location>
</feature>
<keyword evidence="1" id="KW-0732">Signal</keyword>
<evidence type="ECO:0000313" key="2">
    <source>
        <dbReference type="EMBL" id="AEF02794.1"/>
    </source>
</evidence>
<protein>
    <recommendedName>
        <fullName evidence="4">Lipoprotein</fullName>
    </recommendedName>
</protein>
<dbReference type="eggNOG" id="ENOG50331B1">
    <property type="taxonomic scope" value="Bacteria"/>
</dbReference>
<keyword evidence="3" id="KW-1185">Reference proteome</keyword>